<evidence type="ECO:0000313" key="3">
    <source>
        <dbReference type="RefSeq" id="XP_017777296.1"/>
    </source>
</evidence>
<keyword evidence="2" id="KW-1185">Reference proteome</keyword>
<dbReference type="RefSeq" id="XP_017777296.1">
    <property type="nucleotide sequence ID" value="XM_017921807.1"/>
</dbReference>
<protein>
    <submittedName>
        <fullName evidence="3">Uncharacterized protein LOC108563200</fullName>
    </submittedName>
</protein>
<dbReference type="GeneID" id="108563200"/>
<feature type="compositionally biased region" description="Polar residues" evidence="1">
    <location>
        <begin position="86"/>
        <end position="98"/>
    </location>
</feature>
<gene>
    <name evidence="3" type="primary">LOC108563200</name>
</gene>
<accession>A0ABM1MRU6</accession>
<organism evidence="2 3">
    <name type="scientific">Nicrophorus vespilloides</name>
    <name type="common">Boreal carrion beetle</name>
    <dbReference type="NCBI Taxonomy" id="110193"/>
    <lineage>
        <taxon>Eukaryota</taxon>
        <taxon>Metazoa</taxon>
        <taxon>Ecdysozoa</taxon>
        <taxon>Arthropoda</taxon>
        <taxon>Hexapoda</taxon>
        <taxon>Insecta</taxon>
        <taxon>Pterygota</taxon>
        <taxon>Neoptera</taxon>
        <taxon>Endopterygota</taxon>
        <taxon>Coleoptera</taxon>
        <taxon>Polyphaga</taxon>
        <taxon>Staphyliniformia</taxon>
        <taxon>Silphidae</taxon>
        <taxon>Nicrophorinae</taxon>
        <taxon>Nicrophorus</taxon>
    </lineage>
</organism>
<feature type="region of interest" description="Disordered" evidence="1">
    <location>
        <begin position="84"/>
        <end position="121"/>
    </location>
</feature>
<reference evidence="3" key="1">
    <citation type="submission" date="2025-08" db="UniProtKB">
        <authorList>
            <consortium name="RefSeq"/>
        </authorList>
    </citation>
    <scope>IDENTIFICATION</scope>
    <source>
        <tissue evidence="3">Whole Larva</tissue>
    </source>
</reference>
<evidence type="ECO:0000313" key="2">
    <source>
        <dbReference type="Proteomes" id="UP000695000"/>
    </source>
</evidence>
<name>A0ABM1MRU6_NICVS</name>
<dbReference type="Proteomes" id="UP000695000">
    <property type="component" value="Unplaced"/>
</dbReference>
<evidence type="ECO:0000256" key="1">
    <source>
        <dbReference type="SAM" id="MobiDB-lite"/>
    </source>
</evidence>
<proteinExistence type="predicted"/>
<sequence length="121" mass="14166">MEYMTEYYLNAKALALVELVENGQIFYKIINFDKILSKPIVIKLEIPVCATFQDGFVRKAILKSISSILSRLLTYKEYLEDKLKNPTLNHPGTKTVETNIRRRLRSSDRRNRQLNQNTTTR</sequence>